<dbReference type="Gene3D" id="3.40.50.300">
    <property type="entry name" value="P-loop containing nucleotide triphosphate hydrolases"/>
    <property type="match status" value="1"/>
</dbReference>
<dbReference type="Proteomes" id="UP000708148">
    <property type="component" value="Unassembled WGS sequence"/>
</dbReference>
<evidence type="ECO:0000313" key="12">
    <source>
        <dbReference type="EMBL" id="CAD7695958.1"/>
    </source>
</evidence>
<feature type="compositionally biased region" description="Basic and acidic residues" evidence="10">
    <location>
        <begin position="29"/>
        <end position="39"/>
    </location>
</feature>
<feature type="compositionally biased region" description="Acidic residues" evidence="10">
    <location>
        <begin position="15"/>
        <end position="25"/>
    </location>
</feature>
<gene>
    <name evidence="12" type="ORF">OSTQU699_LOCUS1318</name>
</gene>
<dbReference type="InterPro" id="IPR036855">
    <property type="entry name" value="Znf_CCCH_sf"/>
</dbReference>
<dbReference type="GO" id="GO:0008270">
    <property type="term" value="F:zinc ion binding"/>
    <property type="evidence" value="ECO:0007669"/>
    <property type="project" value="UniProtKB-KW"/>
</dbReference>
<comment type="caution">
    <text evidence="12">The sequence shown here is derived from an EMBL/GenBank/DDBJ whole genome shotgun (WGS) entry which is preliminary data.</text>
</comment>
<dbReference type="Pfam" id="PF00023">
    <property type="entry name" value="Ank"/>
    <property type="match status" value="1"/>
</dbReference>
<dbReference type="InterPro" id="IPR002110">
    <property type="entry name" value="Ankyrin_rpt"/>
</dbReference>
<feature type="zinc finger region" description="C3H1-type" evidence="9">
    <location>
        <begin position="62"/>
        <end position="89"/>
    </location>
</feature>
<keyword evidence="5" id="KW-0347">Helicase</keyword>
<keyword evidence="3 9" id="KW-0863">Zinc-finger</keyword>
<evidence type="ECO:0000259" key="11">
    <source>
        <dbReference type="PROSITE" id="PS50103"/>
    </source>
</evidence>
<feature type="repeat" description="ANK" evidence="8">
    <location>
        <begin position="632"/>
        <end position="664"/>
    </location>
</feature>
<dbReference type="GO" id="GO:0005524">
    <property type="term" value="F:ATP binding"/>
    <property type="evidence" value="ECO:0007669"/>
    <property type="project" value="UniProtKB-KW"/>
</dbReference>
<dbReference type="PANTHER" id="PTHR21529">
    <property type="entry name" value="MAMMARY TURMOR VIRUS RECEPTOR HOMOLOG 1, 2 MTVR1, 2"/>
    <property type="match status" value="1"/>
</dbReference>
<dbReference type="InterPro" id="IPR014017">
    <property type="entry name" value="DNA_helicase_UvrD-like_C"/>
</dbReference>
<keyword evidence="1 9" id="KW-0479">Metal-binding</keyword>
<sequence length="3207" mass="361324">MARRAKAGFELLRDLEEDSEEDEISESLRTQEENTEDKVQTSAQRQWVDDDTNSGWQTVAANKNDVLCRFFASGQCTKGSACNFVHVRKPVPPQRPPADVSTTGKDRVPSSSKASGSGINHALYKTELCIHYNAGYCPHAHKCCFAHGKHELRPRANAHNKVAAKSTDKPNPKASSAPPGFPARDSPEFTTYLQSLVREFQHAQNLYLVRDYDLAWKAQEGVRLEMAAKKFATSPAAAAKIAALQEQLDGLCAKISQARQAELERKQREAEEQKRQAEREAHEQRQQLYQSREERKEMRQTAGSLEAEVEKIRQNERIAASARWANSLQKSCREGNFEDAEKALLELEDLKVLEHSLTGDSKSFEGYIQTCMWEAAVEGDNEDIVDLLSKKCGSTPWYGLHATASIIEVLIRRQRFRLAGKAVDAVAKHANGLLGNYLRTLPANPLVLALSNEAPLEFLETLIPAMKICGCNVEEDVQGETPLMAALKSEDLTKIRLVMQHSTITRKFKDSVEMTAIFYCVGLRSEAILKCVLERLQEEKPDQMEFVSFVDTVCRGMTALFRAVELNDTGIAGMLVDYNADPLKDCRASGGRSTPVTTPMHLATARSFKSLVEKMLRKLPSTELLNCKTDGKGNTLLHIALQKGAVQMAKLLLNEGASLMPLNAESESPLLLAIENHKKWEARCGKAVEKFMHSLLQTWQPVDLGSVLVSAQKQERRDNITRWLLENRGHTLDPLVHDKKLQTQACQVAIHQKNFPAVAFLLEHVNGLDMTGMNIYDIITVAPIQMISDLLARGADSNSRDAGTGKFLLHAAVESANEELIDVLLAANANASLREANGNTILHSAARLSDPDMRRTLCQKLGSKFPELLTAVNNDLATPMKYAKSKSIKHFLRDLERNRGATGSDTSEVVPAAAASTDSEASCPDVPCSKPRRNVSNLSPSITEHLLPRYEDDAARQKRLSLAMERVIELHRRSMQKEDDNHTTGVPSKNVSGPELGPVPPEAAAAVLEDVQARDVEELGPDALAKLPWEFEITKEAYREWASMDRVTRQNILRALQRIGVGHWAFDDDTKGLQAGESDLGTLELWCTQFGMRGRIVFEVCVDYSEANRAWTDMLRIWTITQSQEEYEKCLQNIHASHERSYQVLQKLQLEPLRNIGRQSCEQGQRLPNQYDHRRSTEEDVGQPSKSNQINWTEYCPPASFSADAYTLLKFYAVEPPVVKSALAGLDETKVDFPFKVSPAENSIIHMAPSPPASLILVGRSGTGKTTCIVYRMWANWLRLCREKDEAYHQIFVTASATLKDQVSRTFRKLQGAVLSAEEVRDLAELANGEYPTLSEIPSAAFPLFLTTRQHLQMLDGTLREPFFPRHENGAIDYDNDEELDPDGMEFKVNLDLDLEEEEGEEEAGEGADEEDRIGDVALGDRQAANRHGDAPRMQNARTMRSRITYQYFVEVLWKKLTNKEERQDLKPSLVFQEILSYIKGSAEALESESGHLTLEEYLEVGRKRAPNYSSDLRRKVYPVYLRYEHEKRTRFHYDTLDLVGHIYRRLQVEGYRGTPVHSMFRDEVQDFTQAELLLDLRTVKDPNGIFYSGDTAQTIARGVGFRFEDIGTLFYTEGKKWHRSAENEFDVGKPLLKNLLINYRTHSGILNVASSIVDLIKRFFPQYMDILERERAFFVGPKPLLLTGIRSDDLTILVSGSDQRLSNVEFGAHQVILLRNTTSIDNLPEPIRNSGALIMTVSQSKGLEFDDVFLVDFFSDSLASREWRVVGQYLDNLADLEKQSGAENLPGGMPLVDVQVDDAERGHIRVVEFDKREHVLLCEELKHLYTAVTRAKNNLIIFDQNKAKRAPMFHYLARRGLARIVKHSLLTDGQDASKYGLSQTTSSPEEWAKRGLNLLDNNLHGLAIQCFEKAEDAAWALVAEAYHQIQKARSEERATEARLLFEQAGDRLLTAATNTEKAVLQVTANQAMRWLHLATRCYVQAEDFATAGRILKSIRQFSRARNYLIRADNFELAAECCEGNAKAQPQSATQSLVNACKLYSRARMHSKCISLFKEHNMEKFEGMEAIAEKALHIAHRKGDIAGIVDCCPFLEPGSRENALREHGHWEILAGYLPNRLEGAELLAACGKFQEASNLLLKLKDDDLDLAHRQRLHGYLLKVGSQESCLQALQLWSTRDYAADKYARLRGDALLGMLQAHIRGLKGKGHSSDSVAELVSVAEEAWQHFCKAMNPLGILEVLTALKELMLSFPNLTLQDVSMSMAKIEVSADCGARVCKILEDLKSCEDNQDMNQKGLGTYAAHFGIHQISQHVKLVPFRCDSIRLQRALPVDFSAQFQQTGCSHGGMQGVQRPRPSPATKIAWGQVKKHTEVDICLQMSKGLKHLLEVLTKSLVRSVWHGTPRATMKNHHSEATTHLESSIVAYRIHLSLLRLLRIVPPFVLGKEHKDLQQDLKPLGRQIMVLLTAGLYSPFALQMEEPDPTSQFKVTSERKGLTRKEIGMVPKDVHWLYDNRENLQPRDKILDPNVHYWLVRSIFDFPATAKYVPPPEALLKKRFDYASKAARNDRWRQGYMRQMFRNVQQQWCVDGHLLLKASTPEIPQEGVHSILLFLARSRVLEEMHQDRPCLSLQCYVELLEQAAGLLLLGLGDRAYIPGHITSTIKHSGILPRDGLESCFHFWRPKERPHPRKDGIDDSPRACLLLLVRLLHDLATKVLGDNRRCCSLEQHMLRLFVSAKTKKQSRVATAEATWMSEHMAMRTQLLCGSVCLSLLMNTEQELKIEQDVKTWCLFTIDQSLQKIVTKTAGASSQGQNMSTLLSVSVKDFSKAVVDVSGTLGSGMMEVEKGKERVFDKFPNQFPKEKKRKNVLVKAKVKLPPSGSEQARNAEHLLRLPPPGELFIETEKETVESREKARKDDAANVIQKHWKIYSSWLKRLRALKVMRLWNPTFRASFHRFTLQLRERLASRKRADELAAEEAVRQYDLKDYKSRLAWVRNGLDGGMGAACTVCPLSDVDGGPDGEAPEIAHRATEAHERCVSDFEDYYKFQEEVVTVLREGEAKHAEVVELQKTCGDDAVDLYVQLMKLTGELRTESIANAIEALEGSRKWRGREALQVCLEKLKCATEECTKWLHDYKAQKTLNAEQEGAGGSNGPRDAQGSAIEGDLQYEGEREADDLLPDWEVTEKQNGKWRRRRYPRKLVKATDNRRGAPR</sequence>
<dbReference type="PROSITE" id="PS50088">
    <property type="entry name" value="ANK_REPEAT"/>
    <property type="match status" value="2"/>
</dbReference>
<evidence type="ECO:0000256" key="4">
    <source>
        <dbReference type="ARBA" id="ARBA00022801"/>
    </source>
</evidence>
<feature type="region of interest" description="Disordered" evidence="10">
    <location>
        <begin position="90"/>
        <end position="117"/>
    </location>
</feature>
<feature type="region of interest" description="Disordered" evidence="10">
    <location>
        <begin position="1159"/>
        <end position="1189"/>
    </location>
</feature>
<dbReference type="SUPFAM" id="SSF48403">
    <property type="entry name" value="Ankyrin repeat"/>
    <property type="match status" value="2"/>
</dbReference>
<dbReference type="Pfam" id="PF13361">
    <property type="entry name" value="UvrD_C"/>
    <property type="match status" value="1"/>
</dbReference>
<evidence type="ECO:0000256" key="2">
    <source>
        <dbReference type="ARBA" id="ARBA00022741"/>
    </source>
</evidence>
<feature type="repeat" description="ANK" evidence="8">
    <location>
        <begin position="804"/>
        <end position="836"/>
    </location>
</feature>
<dbReference type="InterPro" id="IPR036770">
    <property type="entry name" value="Ankyrin_rpt-contain_sf"/>
</dbReference>
<dbReference type="SMART" id="SM00356">
    <property type="entry name" value="ZnF_C3H1"/>
    <property type="match status" value="2"/>
</dbReference>
<feature type="region of interest" description="Disordered" evidence="10">
    <location>
        <begin position="266"/>
        <end position="302"/>
    </location>
</feature>
<dbReference type="OrthoDB" id="3156807at2759"/>
<dbReference type="InterPro" id="IPR027417">
    <property type="entry name" value="P-loop_NTPase"/>
</dbReference>
<keyword evidence="4" id="KW-0378">Hydrolase</keyword>
<dbReference type="SUPFAM" id="SSF90229">
    <property type="entry name" value="CCCH zinc finger"/>
    <property type="match status" value="2"/>
</dbReference>
<dbReference type="Gene3D" id="1.25.40.20">
    <property type="entry name" value="Ankyrin repeat-containing domain"/>
    <property type="match status" value="3"/>
</dbReference>
<feature type="compositionally biased region" description="Basic and acidic residues" evidence="10">
    <location>
        <begin position="266"/>
        <end position="299"/>
    </location>
</feature>
<dbReference type="SMART" id="SM00248">
    <property type="entry name" value="ANK"/>
    <property type="match status" value="8"/>
</dbReference>
<feature type="region of interest" description="Disordered" evidence="10">
    <location>
        <begin position="3138"/>
        <end position="3207"/>
    </location>
</feature>
<feature type="domain" description="C3H1-type" evidence="11">
    <location>
        <begin position="62"/>
        <end position="89"/>
    </location>
</feature>
<proteinExistence type="predicted"/>
<dbReference type="GO" id="GO:0004386">
    <property type="term" value="F:helicase activity"/>
    <property type="evidence" value="ECO:0007669"/>
    <property type="project" value="UniProtKB-KW"/>
</dbReference>
<evidence type="ECO:0000256" key="1">
    <source>
        <dbReference type="ARBA" id="ARBA00022723"/>
    </source>
</evidence>
<feature type="compositionally biased region" description="Acidic residues" evidence="10">
    <location>
        <begin position="3161"/>
        <end position="3174"/>
    </location>
</feature>
<dbReference type="Gene3D" id="4.10.1000.10">
    <property type="entry name" value="Zinc finger, CCCH-type"/>
    <property type="match status" value="2"/>
</dbReference>
<feature type="region of interest" description="Disordered" evidence="10">
    <location>
        <begin position="899"/>
        <end position="936"/>
    </location>
</feature>
<feature type="compositionally biased region" description="Acidic residues" evidence="10">
    <location>
        <begin position="1396"/>
        <end position="1413"/>
    </location>
</feature>
<evidence type="ECO:0000256" key="6">
    <source>
        <dbReference type="ARBA" id="ARBA00022833"/>
    </source>
</evidence>
<dbReference type="PROSITE" id="PS50103">
    <property type="entry name" value="ZF_C3H1"/>
    <property type="match status" value="2"/>
</dbReference>
<dbReference type="GO" id="GO:0010468">
    <property type="term" value="P:regulation of gene expression"/>
    <property type="evidence" value="ECO:0007669"/>
    <property type="project" value="UniProtKB-ARBA"/>
</dbReference>
<keyword evidence="8" id="KW-0040">ANK repeat</keyword>
<dbReference type="GO" id="GO:0016787">
    <property type="term" value="F:hydrolase activity"/>
    <property type="evidence" value="ECO:0007669"/>
    <property type="project" value="UniProtKB-KW"/>
</dbReference>
<feature type="region of interest" description="Disordered" evidence="10">
    <location>
        <begin position="157"/>
        <end position="186"/>
    </location>
</feature>
<protein>
    <recommendedName>
        <fullName evidence="11">C3H1-type domain-containing protein</fullName>
    </recommendedName>
</protein>
<feature type="region of interest" description="Disordered" evidence="10">
    <location>
        <begin position="1396"/>
        <end position="1415"/>
    </location>
</feature>
<evidence type="ECO:0000313" key="13">
    <source>
        <dbReference type="Proteomes" id="UP000708148"/>
    </source>
</evidence>
<keyword evidence="13" id="KW-1185">Reference proteome</keyword>
<feature type="compositionally biased region" description="Basic and acidic residues" evidence="10">
    <location>
        <begin position="3197"/>
        <end position="3207"/>
    </location>
</feature>
<dbReference type="PANTHER" id="PTHR21529:SF4">
    <property type="entry name" value="TPR AND ANKYRIN REPEAT-CONTAINING PROTEIN 1"/>
    <property type="match status" value="1"/>
</dbReference>
<keyword evidence="6 9" id="KW-0862">Zinc</keyword>
<feature type="zinc finger region" description="C3H1-type" evidence="9">
    <location>
        <begin position="123"/>
        <end position="150"/>
    </location>
</feature>
<dbReference type="InterPro" id="IPR000571">
    <property type="entry name" value="Znf_CCCH"/>
</dbReference>
<feature type="compositionally biased region" description="Basic residues" evidence="10">
    <location>
        <begin position="3184"/>
        <end position="3196"/>
    </location>
</feature>
<dbReference type="SUPFAM" id="SSF52540">
    <property type="entry name" value="P-loop containing nucleoside triphosphate hydrolases"/>
    <property type="match status" value="1"/>
</dbReference>
<evidence type="ECO:0000256" key="3">
    <source>
        <dbReference type="ARBA" id="ARBA00022771"/>
    </source>
</evidence>
<dbReference type="PROSITE" id="PS50297">
    <property type="entry name" value="ANK_REP_REGION"/>
    <property type="match status" value="2"/>
</dbReference>
<organism evidence="12 13">
    <name type="scientific">Ostreobium quekettii</name>
    <dbReference type="NCBI Taxonomy" id="121088"/>
    <lineage>
        <taxon>Eukaryota</taxon>
        <taxon>Viridiplantae</taxon>
        <taxon>Chlorophyta</taxon>
        <taxon>core chlorophytes</taxon>
        <taxon>Ulvophyceae</taxon>
        <taxon>TCBD clade</taxon>
        <taxon>Bryopsidales</taxon>
        <taxon>Ostreobineae</taxon>
        <taxon>Ostreobiaceae</taxon>
        <taxon>Ostreobium</taxon>
    </lineage>
</organism>
<keyword evidence="2" id="KW-0547">Nucleotide-binding</keyword>
<dbReference type="InterPro" id="IPR039904">
    <property type="entry name" value="TRANK1"/>
</dbReference>
<evidence type="ECO:0000256" key="7">
    <source>
        <dbReference type="ARBA" id="ARBA00022840"/>
    </source>
</evidence>
<feature type="region of interest" description="Disordered" evidence="10">
    <location>
        <begin position="1"/>
        <end position="47"/>
    </location>
</feature>
<evidence type="ECO:0000256" key="9">
    <source>
        <dbReference type="PROSITE-ProRule" id="PRU00723"/>
    </source>
</evidence>
<feature type="compositionally biased region" description="Polar residues" evidence="10">
    <location>
        <begin position="1159"/>
        <end position="1168"/>
    </location>
</feature>
<name>A0A8S1IMM0_9CHLO</name>
<evidence type="ECO:0000256" key="10">
    <source>
        <dbReference type="SAM" id="MobiDB-lite"/>
    </source>
</evidence>
<feature type="region of interest" description="Disordered" evidence="10">
    <location>
        <begin position="975"/>
        <end position="995"/>
    </location>
</feature>
<evidence type="ECO:0000256" key="5">
    <source>
        <dbReference type="ARBA" id="ARBA00022806"/>
    </source>
</evidence>
<reference evidence="12" key="1">
    <citation type="submission" date="2020-12" db="EMBL/GenBank/DDBJ databases">
        <authorList>
            <person name="Iha C."/>
        </authorList>
    </citation>
    <scope>NUCLEOTIDE SEQUENCE</scope>
</reference>
<dbReference type="EMBL" id="CAJHUC010000412">
    <property type="protein sequence ID" value="CAD7695958.1"/>
    <property type="molecule type" value="Genomic_DNA"/>
</dbReference>
<evidence type="ECO:0000256" key="8">
    <source>
        <dbReference type="PROSITE-ProRule" id="PRU00023"/>
    </source>
</evidence>
<accession>A0A8S1IMM0</accession>
<keyword evidence="7" id="KW-0067">ATP-binding</keyword>
<dbReference type="Pfam" id="PF12796">
    <property type="entry name" value="Ank_2"/>
    <property type="match status" value="1"/>
</dbReference>
<feature type="domain" description="C3H1-type" evidence="11">
    <location>
        <begin position="123"/>
        <end position="150"/>
    </location>
</feature>